<dbReference type="GO" id="GO:0003676">
    <property type="term" value="F:nucleic acid binding"/>
    <property type="evidence" value="ECO:0007669"/>
    <property type="project" value="InterPro"/>
</dbReference>
<keyword evidence="1" id="KW-0479">Metal-binding</keyword>
<dbReference type="SMART" id="SM00343">
    <property type="entry name" value="ZnF_C2HC"/>
    <property type="match status" value="3"/>
</dbReference>
<dbReference type="InterPro" id="IPR041588">
    <property type="entry name" value="Integrase_H2C2"/>
</dbReference>
<feature type="domain" description="CCHC-type" evidence="4">
    <location>
        <begin position="407"/>
        <end position="422"/>
    </location>
</feature>
<name>A0A2G5VNC1_9PELO</name>
<dbReference type="GO" id="GO:0008270">
    <property type="term" value="F:zinc ion binding"/>
    <property type="evidence" value="ECO:0007669"/>
    <property type="project" value="UniProtKB-KW"/>
</dbReference>
<dbReference type="Pfam" id="PF05380">
    <property type="entry name" value="Peptidase_A17"/>
    <property type="match status" value="1"/>
</dbReference>
<evidence type="ECO:0000256" key="2">
    <source>
        <dbReference type="SAM" id="MobiDB-lite"/>
    </source>
</evidence>
<dbReference type="InterPro" id="IPR001878">
    <property type="entry name" value="Znf_CCHC"/>
</dbReference>
<accession>A0A2G5VNC1</accession>
<evidence type="ECO:0000259" key="5">
    <source>
        <dbReference type="PROSITE" id="PS50994"/>
    </source>
</evidence>
<dbReference type="GO" id="GO:0015074">
    <property type="term" value="P:DNA integration"/>
    <property type="evidence" value="ECO:0007669"/>
    <property type="project" value="InterPro"/>
</dbReference>
<dbReference type="OrthoDB" id="5863871at2759"/>
<evidence type="ECO:0000313" key="7">
    <source>
        <dbReference type="Proteomes" id="UP000230233"/>
    </source>
</evidence>
<dbReference type="InterPro" id="IPR043502">
    <property type="entry name" value="DNA/RNA_pol_sf"/>
</dbReference>
<dbReference type="InterPro" id="IPR009878">
    <property type="entry name" value="Phlebovirus_G2_fusion"/>
</dbReference>
<dbReference type="Pfam" id="PF00078">
    <property type="entry name" value="RVT_1"/>
    <property type="match status" value="1"/>
</dbReference>
<keyword evidence="7" id="KW-1185">Reference proteome</keyword>
<feature type="region of interest" description="Disordered" evidence="2">
    <location>
        <begin position="1900"/>
        <end position="1919"/>
    </location>
</feature>
<keyword evidence="1" id="KW-0862">Zinc</keyword>
<dbReference type="PANTHER" id="PTHR47331:SF1">
    <property type="entry name" value="GAG-LIKE PROTEIN"/>
    <property type="match status" value="1"/>
</dbReference>
<sequence>MSYSLDDIRQIERTLLGLQNDLSNDISNSLNKTIRSVPDKTKKEPGQTVQDYIEKYAITLRAEEDKIKAKMQRYQEQFNKGTNILGSVPKGTILADKAVKVLENTENDDTKLMDTIVDYESKLHAKHLLLNTIAEGENLPKLENHEYRIWSWTPGVDGIRDNSLSNPVQNNSFSSQPKQSILRTKHMDLPIFEGDIEEWPAFYDIFKSTVVNDTEIQDVMKHNILRQHLRGAPFNLVKPYKSDGSDFKTALERLVKMYDSSEKQYDVYWNKLMKLPPARENPQSLRNMHNEVLAITNGLKPYGSIETQNFQSVIRTKIPRDILVEVLRTKPKDTTELLKNLDDIITIEESAQISKLTEREERSTFTAQQAKKNICKYCKRQNHNSFECRTFPTMLERKEFIKRNNLCFNCLNPGHRISECKSPQCRKCNTKHNSSICPKNQNLNRNQNQQSPQYHNFRNQETTNSFNPIQRRQYNEPNQGNQGSPQRQGYRNMTNNGWNQQTQYRNQGQQAPPSNRGHQGTNRNQGYKGQSTPNKNPNQNFQNKRVNGYQANSNETSLMVANAPILVNENVEVIPVLLDSGSDLSFVLADFAEKTNMKIIEKNVTMDITGFGKNQITIHSDRVEFEIILNSDTETTLKVEALTMPKITDLFDPINLSQEDRDFLEERNQKAINITKPETAVALIGCDPFWSLMTNEEKENLPSGRFMISTHLGPVICGRNGKQATAMHSLITKIKETPKENFTETSLEEFYELSNIGITDSKEPTNNQIIEQFQNTVEINPENKRIVVSLPWKEGQQEKLSNNKEVAFCRLKQNYLSNHKKDSWNKLIETFQKMEETDIIEEIDNDPNLGYFIPYGQVFNESSNTTKVRTVFDASSKRRGEISLNNALHQGPSLIPELQGILLRIRKGKYVLSGDIEKAFHAVEIHKKDRDFLRFILLKDPKSLPSTDNLRIMRFKRLPFGVNCSPYLLSMSIIHGIKNTNAPKELIESIENMCYVDNLFLTTDEIESLPKFYQQAKDSFQNINMNIREFSVNCPQNFIKIEDKANNVDNVKILGYIYDLEQDTMQVKNPKLNLDPTKRITKKKIVSEITTIFDPLQYFAPLYYQGKQIMRKISDHKIKWSDSVDLQIINETIAYRENIQKSPLKFSRHIPFDKDEPIDLAIFTDASETTYGACVYIKTKKPSQEGQFNIYLLIAKQRLAPNIKTLTIPRLELLAIYIGVRLAEYTVKELKHNIRKIEIFSDSTIALAQIKNHSTAKGEKQPVFVENRCRDLWNRLQKIKNDDENIEISLSHVLTDQNPADHITRGCDTEAELRETNYLGGPIWLQNDNHPEHPHKKNESILTVSSSDNNITNQTVMIAKQKPVIENNIIPLEKINNYDKSKQILALTLRFIRNQIYRKVSPEHQTILDQKIPELRLTETTGLITVNDVNQSEKLLIRKNQSDFKIIQNFKENRILSKTDGIVYQLFRINNMKKKPVVFTKSELARQIVQDIHNKNLHAGPATTLGIVLENFAGTGWKRTVKKVLKKCSTCRKNNNHSYPEVPPANLPERRTEECEPFQHAGVDVLGPIKTQKNSSSEIEKSWIVLFTCATTRLVHLELVRNQSTDEFMLALTRFIGRRGCPETITSDNASTFKLASEILRKHCIREADFLAELDLENLPDSESKNQTRILNEANKEMIKKSIKWYFNTALSPWQGGFFERLVGLVKKSLKHALGDEQYATKDLETIMIECESIVNRRPLTYVDEDNEDCKILRPIDLITPNLQYASFDEKGIQNEYEDIISKFKNVQQHVKRFWQVFHRDYLQQNKNFKFVPQSNRAFSNIKKPTIGEVVLLKDESSPRHSWKVGVITELMHGRDGEIRSVRVRTTLKKKRRDGTLPYKAAKTQEITRPLRLVIPLEISPPTESTNEKPSTPQQSANTSFCQIRTKTVSNSRIKRIASRHINAKLWHYLLLIICCFAAHVVTSDMMKLDEFNPTILNRTMPPRTMPVTTTTTMIVTTTRKKTTKPTTLPTTTTPEKIPTTTRKTVPPLTKSTTTAARTTTFPLTTRPTTTVTISTKTTEKPKTTTVGTTKVTQSPIEITPSKITKLVVTTISNVEKSFLTELVEKKEDSSEDRDHPFHDNIARELPPLENKRRSIVTTTSKPVTTKTSLPKTTKTSSPKLETTTSQKVNTIPSFHEPHDSYSRIECTPPGVNLIDEEHMTNHTNSVCTENWCDHHVVTREKITEVIIPPEFTLHKHTITWKKPNGRKFIVIEKNCPATEFCWKLNKHFDCIFCTKFIFNPQCHPKSTIVLVILLIAIPIKIALTCCQLGRIIKIMRLIWYWFKRFMRFISCCKKPEQEDIELQNWEIVPFQDDAPRTNRSIQTWKDRIKKTKRTKLRGRTTPSIKNRIRYQPQNVPRSRIYHISTVEENGEEVMRINRAPSRTPSPPITLLSIMTLILLIVPTIADICDETFPISHDEVTCNEHGICRIEKIEDLFFTPETKTICLQLISKTNVITKVKLKVVHNIRKCQKSPILYTKNVTVHVDSSKRCHGMGECVDRKCLDVGPNSKLSEFPEGNKYPGHTYCTSSCGGLWCKCLLPTEACLFYRIYAVPTTDDKFEIYSCEAWSNAIKFETIITVNNKNIEEAFLIREGENYLMNYVYEKDQRINITMKLLEISEESSLSILGKKFIQNNEKIALASITNEIFPLECDESSECKYRETCNCQAAESQALCDCKVPDLYKILDDKHHNLPVITERYHLSTTPDNVPILRMKHSKLHIQLKMEQNYQANVIESKVDCSIRSQTPYKGCYNCLKGASQNITCVSKEPTHAKLSCDNNAFIDVLTCDRSGIINEIHRKFETANPIGVCTVTCGNKSSTYKIEGKLIYVSHTSLVEYLGQVLHSEKSITEIHPWSIPDVGGILNTISKGAVSIVTSVILILLSGSLIYCCCMPIIIKLLSQGVRRY</sequence>
<dbReference type="PROSITE" id="PS50994">
    <property type="entry name" value="INTEGRASE"/>
    <property type="match status" value="1"/>
</dbReference>
<feature type="compositionally biased region" description="Low complexity" evidence="2">
    <location>
        <begin position="500"/>
        <end position="510"/>
    </location>
</feature>
<feature type="compositionally biased region" description="Low complexity" evidence="2">
    <location>
        <begin position="2137"/>
        <end position="2166"/>
    </location>
</feature>
<keyword evidence="3" id="KW-1133">Transmembrane helix</keyword>
<evidence type="ECO:0000256" key="1">
    <source>
        <dbReference type="PROSITE-ProRule" id="PRU00047"/>
    </source>
</evidence>
<proteinExistence type="predicted"/>
<keyword evidence="1" id="KW-0863">Zinc-finger</keyword>
<dbReference type="InterPro" id="IPR008042">
    <property type="entry name" value="Retrotrans_Pao"/>
</dbReference>
<dbReference type="Gene3D" id="3.30.70.270">
    <property type="match status" value="1"/>
</dbReference>
<feature type="compositionally biased region" description="Polar residues" evidence="2">
    <location>
        <begin position="471"/>
        <end position="499"/>
    </location>
</feature>
<dbReference type="Pfam" id="PF18701">
    <property type="entry name" value="DUF5641"/>
    <property type="match status" value="1"/>
</dbReference>
<feature type="compositionally biased region" description="Basic and acidic residues" evidence="2">
    <location>
        <begin position="2105"/>
        <end position="2123"/>
    </location>
</feature>
<dbReference type="InterPro" id="IPR044730">
    <property type="entry name" value="RNase_H-like_dom_plant"/>
</dbReference>
<dbReference type="Proteomes" id="UP000230233">
    <property type="component" value="Chromosome I"/>
</dbReference>
<feature type="region of interest" description="Disordered" evidence="2">
    <location>
        <begin position="2105"/>
        <end position="2175"/>
    </location>
</feature>
<dbReference type="InterPro" id="IPR036397">
    <property type="entry name" value="RNaseH_sf"/>
</dbReference>
<feature type="region of interest" description="Disordered" evidence="2">
    <location>
        <begin position="471"/>
        <end position="544"/>
    </location>
</feature>
<dbReference type="PANTHER" id="PTHR47331">
    <property type="entry name" value="PHD-TYPE DOMAIN-CONTAINING PROTEIN"/>
    <property type="match status" value="1"/>
</dbReference>
<comment type="caution">
    <text evidence="6">The sequence shown here is derived from an EMBL/GenBank/DDBJ whole genome shotgun (WGS) entry which is preliminary data.</text>
</comment>
<dbReference type="Pfam" id="PF17921">
    <property type="entry name" value="Integrase_H2C2"/>
    <property type="match status" value="1"/>
</dbReference>
<dbReference type="Pfam" id="PF07245">
    <property type="entry name" value="Phlebovirus_G2"/>
    <property type="match status" value="1"/>
</dbReference>
<dbReference type="STRING" id="1611254.A0A2G5VNC1"/>
<dbReference type="InterPro" id="IPR005312">
    <property type="entry name" value="DUF1759"/>
</dbReference>
<feature type="compositionally biased region" description="Polar residues" evidence="2">
    <location>
        <begin position="1902"/>
        <end position="1919"/>
    </location>
</feature>
<dbReference type="InterPro" id="IPR040676">
    <property type="entry name" value="DUF5641"/>
</dbReference>
<dbReference type="Gene3D" id="3.30.420.10">
    <property type="entry name" value="Ribonuclease H-like superfamily/Ribonuclease H"/>
    <property type="match status" value="2"/>
</dbReference>
<feature type="compositionally biased region" description="Polar residues" evidence="2">
    <location>
        <begin position="511"/>
        <end position="532"/>
    </location>
</feature>
<feature type="region of interest" description="Disordered" evidence="2">
    <location>
        <begin position="1999"/>
        <end position="2034"/>
    </location>
</feature>
<dbReference type="Pfam" id="PF03564">
    <property type="entry name" value="DUF1759"/>
    <property type="match status" value="1"/>
</dbReference>
<dbReference type="Gene3D" id="3.10.10.10">
    <property type="entry name" value="HIV Type 1 Reverse Transcriptase, subunit A, domain 1"/>
    <property type="match status" value="1"/>
</dbReference>
<dbReference type="CDD" id="cd06222">
    <property type="entry name" value="RNase_H_like"/>
    <property type="match status" value="1"/>
</dbReference>
<dbReference type="GO" id="GO:0042575">
    <property type="term" value="C:DNA polymerase complex"/>
    <property type="evidence" value="ECO:0007669"/>
    <property type="project" value="UniProtKB-ARBA"/>
</dbReference>
<dbReference type="SUPFAM" id="SSF56672">
    <property type="entry name" value="DNA/RNA polymerases"/>
    <property type="match status" value="1"/>
</dbReference>
<dbReference type="InterPro" id="IPR001584">
    <property type="entry name" value="Integrase_cat-core"/>
</dbReference>
<protein>
    <submittedName>
        <fullName evidence="6">Uncharacterized protein</fullName>
    </submittedName>
</protein>
<dbReference type="EMBL" id="PDUG01000001">
    <property type="protein sequence ID" value="PIC53268.1"/>
    <property type="molecule type" value="Genomic_DNA"/>
</dbReference>
<keyword evidence="3" id="KW-0812">Transmembrane</keyword>
<dbReference type="PROSITE" id="PS50158">
    <property type="entry name" value="ZF_CCHC"/>
    <property type="match status" value="1"/>
</dbReference>
<feature type="domain" description="Integrase catalytic" evidence="5">
    <location>
        <begin position="1553"/>
        <end position="1763"/>
    </location>
</feature>
<dbReference type="Gene3D" id="1.10.340.70">
    <property type="match status" value="1"/>
</dbReference>
<feature type="transmembrane region" description="Helical" evidence="3">
    <location>
        <begin position="2912"/>
        <end position="2935"/>
    </location>
</feature>
<feature type="compositionally biased region" description="Low complexity" evidence="2">
    <location>
        <begin position="2005"/>
        <end position="2034"/>
    </location>
</feature>
<feature type="compositionally biased region" description="Low complexity" evidence="2">
    <location>
        <begin position="533"/>
        <end position="544"/>
    </location>
</feature>
<keyword evidence="3" id="KW-0472">Membrane</keyword>
<dbReference type="Gene3D" id="2.60.40.3770">
    <property type="match status" value="1"/>
</dbReference>
<evidence type="ECO:0000259" key="4">
    <source>
        <dbReference type="PROSITE" id="PS50158"/>
    </source>
</evidence>
<dbReference type="InterPro" id="IPR000477">
    <property type="entry name" value="RT_dom"/>
</dbReference>
<dbReference type="InterPro" id="IPR043128">
    <property type="entry name" value="Rev_trsase/Diguanyl_cyclase"/>
</dbReference>
<gene>
    <name evidence="6" type="primary">Cnig_chr_I.g3046</name>
    <name evidence="6" type="ORF">B9Z55_003046</name>
</gene>
<evidence type="ECO:0000256" key="3">
    <source>
        <dbReference type="SAM" id="Phobius"/>
    </source>
</evidence>
<dbReference type="InterPro" id="IPR012337">
    <property type="entry name" value="RNaseH-like_sf"/>
</dbReference>
<reference evidence="7" key="1">
    <citation type="submission" date="2017-10" db="EMBL/GenBank/DDBJ databases">
        <title>Rapid genome shrinkage in a self-fertile nematode reveals novel sperm competition proteins.</title>
        <authorList>
            <person name="Yin D."/>
            <person name="Schwarz E.M."/>
            <person name="Thomas C.G."/>
            <person name="Felde R.L."/>
            <person name="Korf I.F."/>
            <person name="Cutter A.D."/>
            <person name="Schartner C.M."/>
            <person name="Ralston E.J."/>
            <person name="Meyer B.J."/>
            <person name="Haag E.S."/>
        </authorList>
    </citation>
    <scope>NUCLEOTIDE SEQUENCE [LARGE SCALE GENOMIC DNA]</scope>
    <source>
        <strain evidence="7">JU1422</strain>
    </source>
</reference>
<dbReference type="SUPFAM" id="SSF53098">
    <property type="entry name" value="Ribonuclease H-like"/>
    <property type="match status" value="1"/>
</dbReference>
<organism evidence="6 7">
    <name type="scientific">Caenorhabditis nigoni</name>
    <dbReference type="NCBI Taxonomy" id="1611254"/>
    <lineage>
        <taxon>Eukaryota</taxon>
        <taxon>Metazoa</taxon>
        <taxon>Ecdysozoa</taxon>
        <taxon>Nematoda</taxon>
        <taxon>Chromadorea</taxon>
        <taxon>Rhabditida</taxon>
        <taxon>Rhabditina</taxon>
        <taxon>Rhabditomorpha</taxon>
        <taxon>Rhabditoidea</taxon>
        <taxon>Rhabditidae</taxon>
        <taxon>Peloderinae</taxon>
        <taxon>Caenorhabditis</taxon>
    </lineage>
</organism>
<evidence type="ECO:0000313" key="6">
    <source>
        <dbReference type="EMBL" id="PIC53268.1"/>
    </source>
</evidence>